<dbReference type="GO" id="GO:0046872">
    <property type="term" value="F:metal ion binding"/>
    <property type="evidence" value="ECO:0007669"/>
    <property type="project" value="UniProtKB-KW"/>
</dbReference>
<evidence type="ECO:0000256" key="4">
    <source>
        <dbReference type="ARBA" id="ARBA00022801"/>
    </source>
</evidence>
<comment type="caution">
    <text evidence="7">The sequence shown here is derived from an EMBL/GenBank/DDBJ whole genome shotgun (WGS) entry which is preliminary data.</text>
</comment>
<dbReference type="PANTHER" id="PTHR42978">
    <property type="entry name" value="QUORUM-QUENCHING LACTONASE YTNP-RELATED-RELATED"/>
    <property type="match status" value="1"/>
</dbReference>
<evidence type="ECO:0000259" key="6">
    <source>
        <dbReference type="SMART" id="SM00849"/>
    </source>
</evidence>
<dbReference type="Proteomes" id="UP000036513">
    <property type="component" value="Unassembled WGS sequence"/>
</dbReference>
<dbReference type="STRING" id="37916.MCHLDSM_02289"/>
<dbReference type="EMBL" id="JYNL01000020">
    <property type="protein sequence ID" value="KMO78372.1"/>
    <property type="molecule type" value="Genomic_DNA"/>
</dbReference>
<dbReference type="EC" id="3.1.1.81" evidence="7"/>
<dbReference type="Gene3D" id="3.60.15.10">
    <property type="entry name" value="Ribonuclease Z/Hydroxyacylglutathione hydrolase-like"/>
    <property type="match status" value="1"/>
</dbReference>
<dbReference type="AlphaFoldDB" id="A0A0J6W9N9"/>
<evidence type="ECO:0000256" key="1">
    <source>
        <dbReference type="ARBA" id="ARBA00001947"/>
    </source>
</evidence>
<comment type="similarity">
    <text evidence="2">Belongs to the metallo-beta-lactamase superfamily.</text>
</comment>
<reference evidence="7 8" key="1">
    <citation type="journal article" date="2015" name="Genome Biol. Evol.">
        <title>Characterization of Three Mycobacterium spp. with Potential Use in Bioremediation by Genome Sequencing and Comparative Genomics.</title>
        <authorList>
            <person name="Das S."/>
            <person name="Pettersson B.M."/>
            <person name="Behra P.R."/>
            <person name="Ramesh M."/>
            <person name="Dasgupta S."/>
            <person name="Bhattacharya A."/>
            <person name="Kirsebom L.A."/>
        </authorList>
    </citation>
    <scope>NUCLEOTIDE SEQUENCE [LARGE SCALE GENOMIC DNA]</scope>
    <source>
        <strain evidence="7 8">DSM 43826</strain>
    </source>
</reference>
<keyword evidence="4 7" id="KW-0378">Hydrolase</keyword>
<dbReference type="SMART" id="SM00849">
    <property type="entry name" value="Lactamase_B"/>
    <property type="match status" value="1"/>
</dbReference>
<evidence type="ECO:0000313" key="8">
    <source>
        <dbReference type="Proteomes" id="UP000036513"/>
    </source>
</evidence>
<evidence type="ECO:0000256" key="3">
    <source>
        <dbReference type="ARBA" id="ARBA00022723"/>
    </source>
</evidence>
<accession>A0A0J6W9N9</accession>
<keyword evidence="8" id="KW-1185">Reference proteome</keyword>
<evidence type="ECO:0000256" key="5">
    <source>
        <dbReference type="ARBA" id="ARBA00022833"/>
    </source>
</evidence>
<organism evidence="7 8">
    <name type="scientific">Mycolicibacterium chlorophenolicum</name>
    <dbReference type="NCBI Taxonomy" id="37916"/>
    <lineage>
        <taxon>Bacteria</taxon>
        <taxon>Bacillati</taxon>
        <taxon>Actinomycetota</taxon>
        <taxon>Actinomycetes</taxon>
        <taxon>Mycobacteriales</taxon>
        <taxon>Mycobacteriaceae</taxon>
        <taxon>Mycolicibacterium</taxon>
    </lineage>
</organism>
<dbReference type="InterPro" id="IPR036866">
    <property type="entry name" value="RibonucZ/Hydroxyglut_hydro"/>
</dbReference>
<dbReference type="SMR" id="A0A0J6W9N9"/>
<evidence type="ECO:0000256" key="2">
    <source>
        <dbReference type="ARBA" id="ARBA00007749"/>
    </source>
</evidence>
<gene>
    <name evidence="7" type="primary">y2-aiiA</name>
    <name evidence="7" type="ORF">MCHLDSM_02289</name>
</gene>
<dbReference type="InterPro" id="IPR001279">
    <property type="entry name" value="Metallo-B-lactamas"/>
</dbReference>
<dbReference type="Pfam" id="PF00753">
    <property type="entry name" value="Lactamase_B"/>
    <property type="match status" value="1"/>
</dbReference>
<feature type="domain" description="Metallo-beta-lactamase" evidence="6">
    <location>
        <begin position="56"/>
        <end position="268"/>
    </location>
</feature>
<dbReference type="PANTHER" id="PTHR42978:SF7">
    <property type="entry name" value="METALLO-HYDROLASE RV2300C-RELATED"/>
    <property type="match status" value="1"/>
</dbReference>
<dbReference type="InterPro" id="IPR051013">
    <property type="entry name" value="MBL_superfamily_lactonases"/>
</dbReference>
<proteinExistence type="inferred from homology"/>
<keyword evidence="3" id="KW-0479">Metal-binding</keyword>
<protein>
    <submittedName>
        <fullName evidence="7">N-acyl homoserine lactonase</fullName>
        <ecNumber evidence="7">3.1.1.81</ecNumber>
    </submittedName>
</protein>
<dbReference type="SUPFAM" id="SSF56281">
    <property type="entry name" value="Metallo-hydrolase/oxidoreductase"/>
    <property type="match status" value="1"/>
</dbReference>
<dbReference type="GO" id="GO:0102007">
    <property type="term" value="F:acyl-L-homoserine-lactone lactonohydrolase activity"/>
    <property type="evidence" value="ECO:0007669"/>
    <property type="project" value="UniProtKB-EC"/>
</dbReference>
<sequence>MQTFTVNGRAVRVRAVHCGTVTIKRCHATCCLPERTPSALRLLAILADRRFAPPMPIWSYVIEHPDGLFVVDAGASPSYNDPHSWRPDPRTGTVIRSFIKLTVQEGAALPERMADAGLDPENVRALVLTHQHVDHTGTVPSFPRADIWTTRAEDLAAGRIGALHWRWRDGSTRIRHVDVEGTATDLGTAVMLTDDGSLSAIHTPGHTPGSVTVRLTTDQTDIWFTGDTSFTADGMDPAAPTAGIHTDMRRVRALQSRLRDAGLILPSHDPTVPARLGSASVGVSQ</sequence>
<name>A0A0J6W9N9_9MYCO</name>
<keyword evidence="5" id="KW-0862">Zinc</keyword>
<comment type="cofactor">
    <cofactor evidence="1">
        <name>Zn(2+)</name>
        <dbReference type="ChEBI" id="CHEBI:29105"/>
    </cofactor>
</comment>
<dbReference type="PATRIC" id="fig|37916.4.peg.2208"/>
<evidence type="ECO:0000313" key="7">
    <source>
        <dbReference type="EMBL" id="KMO78372.1"/>
    </source>
</evidence>